<dbReference type="GO" id="GO:0055052">
    <property type="term" value="C:ATP-binding cassette (ABC) transporter complex, substrate-binding subunit-containing"/>
    <property type="evidence" value="ECO:0007669"/>
    <property type="project" value="TreeGrafter"/>
</dbReference>
<evidence type="ECO:0000256" key="2">
    <source>
        <dbReference type="ARBA" id="ARBA00022448"/>
    </source>
</evidence>
<evidence type="ECO:0000313" key="8">
    <source>
        <dbReference type="EMBL" id="WNQ08893.1"/>
    </source>
</evidence>
<dbReference type="PANTHER" id="PTHR30061">
    <property type="entry name" value="MALTOSE-BINDING PERIPLASMIC PROTEIN"/>
    <property type="match status" value="1"/>
</dbReference>
<dbReference type="CDD" id="cd07377">
    <property type="entry name" value="WHTH_GntR"/>
    <property type="match status" value="1"/>
</dbReference>
<dbReference type="InterPro" id="IPR006059">
    <property type="entry name" value="SBP"/>
</dbReference>
<keyword evidence="6" id="KW-0804">Transcription</keyword>
<dbReference type="PRINTS" id="PR00035">
    <property type="entry name" value="HTHGNTR"/>
</dbReference>
<keyword evidence="2" id="KW-0813">Transport</keyword>
<evidence type="ECO:0000256" key="3">
    <source>
        <dbReference type="ARBA" id="ARBA00022729"/>
    </source>
</evidence>
<dbReference type="AlphaFoldDB" id="A0AA96RDA9"/>
<evidence type="ECO:0000256" key="4">
    <source>
        <dbReference type="ARBA" id="ARBA00023015"/>
    </source>
</evidence>
<dbReference type="Gene3D" id="3.40.190.10">
    <property type="entry name" value="Periplasmic binding protein-like II"/>
    <property type="match status" value="1"/>
</dbReference>
<dbReference type="Proteomes" id="UP001305702">
    <property type="component" value="Chromosome"/>
</dbReference>
<keyword evidence="5" id="KW-0238">DNA-binding</keyword>
<accession>A0AA96RDA9</accession>
<evidence type="ECO:0000259" key="7">
    <source>
        <dbReference type="PROSITE" id="PS50949"/>
    </source>
</evidence>
<dbReference type="EMBL" id="CP130318">
    <property type="protein sequence ID" value="WNQ08893.1"/>
    <property type="molecule type" value="Genomic_DNA"/>
</dbReference>
<evidence type="ECO:0000256" key="6">
    <source>
        <dbReference type="ARBA" id="ARBA00023163"/>
    </source>
</evidence>
<evidence type="ECO:0000313" key="9">
    <source>
        <dbReference type="Proteomes" id="UP001305702"/>
    </source>
</evidence>
<dbReference type="KEGG" id="paun:MJA45_14665"/>
<dbReference type="InterPro" id="IPR036388">
    <property type="entry name" value="WH-like_DNA-bd_sf"/>
</dbReference>
<dbReference type="InterPro" id="IPR000524">
    <property type="entry name" value="Tscrpt_reg_HTH_GntR"/>
</dbReference>
<keyword evidence="4" id="KW-0805">Transcription regulation</keyword>
<dbReference type="GO" id="GO:0003677">
    <property type="term" value="F:DNA binding"/>
    <property type="evidence" value="ECO:0007669"/>
    <property type="project" value="UniProtKB-KW"/>
</dbReference>
<sequence>MTSEKQSRKTFRLRLEQMQSVLRGEILTGKRKAGEFLPSERDLTRQFHLSNKLVRTGLEELVAEGLIVKIPRVGNRVTEQAGEHTVTLRFGYHASLETEAQMEALLADFHCSHPAIHVQPIRISYNSYASTVHEYLDAGIMDVVTMNHNNFDHFCTNGKLDLLQEQEPAAGVYPELFRAYSREGRLYAKPFLFSPLVLCYNRRHFREKGVTLPFKPDSWEELMQTASRLTVENERFGFYFFLLSKNRWPVFLLQNEAKLGRGRRKAEETVDRMLEGFSLCRDMIHDSQTFPTFLAGSDADAEELFGQGKVSMIMTSYFALNSIHYRGVEFDIAPLPGRKNRDTILMTIGLAVNRKSKALVAAQALVDYLVSAQAQSKIRELTLSIPARQAAAEADVTDAATDSPEHFDLYEELLPQSRLYTELNLSSDELDGVIQEARIFWARLQTEEQLRSQLLKRLLPE</sequence>
<dbReference type="GO" id="GO:0015768">
    <property type="term" value="P:maltose transport"/>
    <property type="evidence" value="ECO:0007669"/>
    <property type="project" value="TreeGrafter"/>
</dbReference>
<dbReference type="Pfam" id="PF13416">
    <property type="entry name" value="SBP_bac_8"/>
    <property type="match status" value="1"/>
</dbReference>
<dbReference type="GO" id="GO:0042956">
    <property type="term" value="P:maltodextrin transmembrane transport"/>
    <property type="evidence" value="ECO:0007669"/>
    <property type="project" value="TreeGrafter"/>
</dbReference>
<proteinExistence type="inferred from homology"/>
<keyword evidence="3" id="KW-0732">Signal</keyword>
<dbReference type="PROSITE" id="PS50949">
    <property type="entry name" value="HTH_GNTR"/>
    <property type="match status" value="1"/>
</dbReference>
<dbReference type="InterPro" id="IPR036390">
    <property type="entry name" value="WH_DNA-bd_sf"/>
</dbReference>
<comment type="similarity">
    <text evidence="1">Belongs to the bacterial solute-binding protein 1 family.</text>
</comment>
<evidence type="ECO:0000256" key="1">
    <source>
        <dbReference type="ARBA" id="ARBA00008520"/>
    </source>
</evidence>
<gene>
    <name evidence="8" type="ORF">MJA45_14665</name>
</gene>
<name>A0AA96RDA9_9BACL</name>
<dbReference type="GO" id="GO:1901982">
    <property type="term" value="F:maltose binding"/>
    <property type="evidence" value="ECO:0007669"/>
    <property type="project" value="TreeGrafter"/>
</dbReference>
<organism evidence="8 9">
    <name type="scientific">Paenibacillus aurantius</name>
    <dbReference type="NCBI Taxonomy" id="2918900"/>
    <lineage>
        <taxon>Bacteria</taxon>
        <taxon>Bacillati</taxon>
        <taxon>Bacillota</taxon>
        <taxon>Bacilli</taxon>
        <taxon>Bacillales</taxon>
        <taxon>Paenibacillaceae</taxon>
        <taxon>Paenibacillus</taxon>
    </lineage>
</organism>
<protein>
    <submittedName>
        <fullName evidence="8">Extracellular solute-binding protein</fullName>
    </submittedName>
</protein>
<evidence type="ECO:0000256" key="5">
    <source>
        <dbReference type="ARBA" id="ARBA00023125"/>
    </source>
</evidence>
<dbReference type="Gene3D" id="1.10.10.10">
    <property type="entry name" value="Winged helix-like DNA-binding domain superfamily/Winged helix DNA-binding domain"/>
    <property type="match status" value="1"/>
</dbReference>
<dbReference type="SUPFAM" id="SSF53850">
    <property type="entry name" value="Periplasmic binding protein-like II"/>
    <property type="match status" value="1"/>
</dbReference>
<dbReference type="GO" id="GO:0003700">
    <property type="term" value="F:DNA-binding transcription factor activity"/>
    <property type="evidence" value="ECO:0007669"/>
    <property type="project" value="InterPro"/>
</dbReference>
<dbReference type="Pfam" id="PF00392">
    <property type="entry name" value="GntR"/>
    <property type="match status" value="1"/>
</dbReference>
<reference evidence="8 9" key="1">
    <citation type="submission" date="2022-02" db="EMBL/GenBank/DDBJ databases">
        <title>Paenibacillus sp. MBLB1776 Whole Genome Shotgun Sequencing.</title>
        <authorList>
            <person name="Hwang C.Y."/>
            <person name="Cho E.-S."/>
            <person name="Seo M.-J."/>
        </authorList>
    </citation>
    <scope>NUCLEOTIDE SEQUENCE [LARGE SCALE GENOMIC DNA]</scope>
    <source>
        <strain evidence="8 9">MBLB1776</strain>
    </source>
</reference>
<dbReference type="SUPFAM" id="SSF46785">
    <property type="entry name" value="Winged helix' DNA-binding domain"/>
    <property type="match status" value="1"/>
</dbReference>
<feature type="domain" description="HTH gntR-type" evidence="7">
    <location>
        <begin position="12"/>
        <end position="80"/>
    </location>
</feature>
<dbReference type="RefSeq" id="WP_315602660.1">
    <property type="nucleotide sequence ID" value="NZ_CP130318.1"/>
</dbReference>
<dbReference type="PANTHER" id="PTHR30061:SF50">
    <property type="entry name" value="MALTOSE_MALTODEXTRIN-BINDING PERIPLASMIC PROTEIN"/>
    <property type="match status" value="1"/>
</dbReference>
<keyword evidence="9" id="KW-1185">Reference proteome</keyword>